<gene>
    <name evidence="8" type="ORF">G352_17029</name>
</gene>
<dbReference type="GO" id="GO:0005737">
    <property type="term" value="C:cytoplasm"/>
    <property type="evidence" value="ECO:0007669"/>
    <property type="project" value="TreeGrafter"/>
</dbReference>
<keyword evidence="5" id="KW-1015">Disulfide bond</keyword>
<evidence type="ECO:0000256" key="3">
    <source>
        <dbReference type="ARBA" id="ARBA00023004"/>
    </source>
</evidence>
<dbReference type="Gene3D" id="3.30.9.10">
    <property type="entry name" value="D-Amino Acid Oxidase, subunit A, domain 2"/>
    <property type="match status" value="1"/>
</dbReference>
<organism evidence="8 9">
    <name type="scientific">Rhodococcus ruber BKS 20-38</name>
    <dbReference type="NCBI Taxonomy" id="1278076"/>
    <lineage>
        <taxon>Bacteria</taxon>
        <taxon>Bacillati</taxon>
        <taxon>Actinomycetota</taxon>
        <taxon>Actinomycetes</taxon>
        <taxon>Mycobacteriales</taxon>
        <taxon>Nocardiaceae</taxon>
        <taxon>Rhodococcus</taxon>
    </lineage>
</organism>
<dbReference type="InterPro" id="IPR036922">
    <property type="entry name" value="Rieske_2Fe-2S_sf"/>
</dbReference>
<dbReference type="GO" id="GO:0016705">
    <property type="term" value="F:oxidoreductase activity, acting on paired donors, with incorporation or reduction of molecular oxygen"/>
    <property type="evidence" value="ECO:0007669"/>
    <property type="project" value="UniProtKB-ARBA"/>
</dbReference>
<dbReference type="Proteomes" id="UP000011731">
    <property type="component" value="Unassembled WGS sequence"/>
</dbReference>
<comment type="caution">
    <text evidence="8">The sequence shown here is derived from an EMBL/GenBank/DDBJ whole genome shotgun (WGS) entry which is preliminary data.</text>
</comment>
<evidence type="ECO:0000256" key="6">
    <source>
        <dbReference type="SAM" id="MobiDB-lite"/>
    </source>
</evidence>
<dbReference type="GO" id="GO:0004497">
    <property type="term" value="F:monooxygenase activity"/>
    <property type="evidence" value="ECO:0007669"/>
    <property type="project" value="UniProtKB-ARBA"/>
</dbReference>
<dbReference type="SUPFAM" id="SSF51905">
    <property type="entry name" value="FAD/NAD(P)-binding domain"/>
    <property type="match status" value="1"/>
</dbReference>
<dbReference type="InterPro" id="IPR005805">
    <property type="entry name" value="Rieske_Fe-S_prot_C"/>
</dbReference>
<dbReference type="PRINTS" id="PR00162">
    <property type="entry name" value="RIESKE"/>
</dbReference>
<name>M2ZN54_9NOCA</name>
<keyword evidence="1" id="KW-0001">2Fe-2S</keyword>
<feature type="region of interest" description="Disordered" evidence="6">
    <location>
        <begin position="21"/>
        <end position="54"/>
    </location>
</feature>
<keyword evidence="2" id="KW-0479">Metal-binding</keyword>
<dbReference type="PANTHER" id="PTHR13847">
    <property type="entry name" value="SARCOSINE DEHYDROGENASE-RELATED"/>
    <property type="match status" value="1"/>
</dbReference>
<dbReference type="GO" id="GO:0016020">
    <property type="term" value="C:membrane"/>
    <property type="evidence" value="ECO:0007669"/>
    <property type="project" value="InterPro"/>
</dbReference>
<dbReference type="PATRIC" id="fig|1278076.4.peg.3512"/>
<dbReference type="InterPro" id="IPR036188">
    <property type="entry name" value="FAD/NAD-bd_sf"/>
</dbReference>
<dbReference type="AlphaFoldDB" id="M2ZN54"/>
<evidence type="ECO:0000313" key="9">
    <source>
        <dbReference type="Proteomes" id="UP000011731"/>
    </source>
</evidence>
<evidence type="ECO:0000313" key="8">
    <source>
        <dbReference type="EMBL" id="EME62278.1"/>
    </source>
</evidence>
<feature type="domain" description="Rieske" evidence="7">
    <location>
        <begin position="468"/>
        <end position="551"/>
    </location>
</feature>
<accession>M2ZN54</accession>
<dbReference type="GO" id="GO:0051537">
    <property type="term" value="F:2 iron, 2 sulfur cluster binding"/>
    <property type="evidence" value="ECO:0007669"/>
    <property type="project" value="UniProtKB-KW"/>
</dbReference>
<evidence type="ECO:0000256" key="4">
    <source>
        <dbReference type="ARBA" id="ARBA00023014"/>
    </source>
</evidence>
<evidence type="ECO:0000259" key="7">
    <source>
        <dbReference type="PROSITE" id="PS51296"/>
    </source>
</evidence>
<dbReference type="PROSITE" id="PS51296">
    <property type="entry name" value="RIESKE"/>
    <property type="match status" value="1"/>
</dbReference>
<dbReference type="Gene3D" id="2.102.10.10">
    <property type="entry name" value="Rieske [2Fe-2S] iron-sulphur domain"/>
    <property type="match status" value="1"/>
</dbReference>
<dbReference type="GO" id="GO:0046872">
    <property type="term" value="F:metal ion binding"/>
    <property type="evidence" value="ECO:0007669"/>
    <property type="project" value="UniProtKB-KW"/>
</dbReference>
<dbReference type="InterPro" id="IPR006076">
    <property type="entry name" value="FAD-dep_OxRdtase"/>
</dbReference>
<dbReference type="EMBL" id="AOEX01000057">
    <property type="protein sequence ID" value="EME62278.1"/>
    <property type="molecule type" value="Genomic_DNA"/>
</dbReference>
<dbReference type="Pfam" id="PF00355">
    <property type="entry name" value="Rieske"/>
    <property type="match status" value="1"/>
</dbReference>
<keyword evidence="9" id="KW-1185">Reference proteome</keyword>
<evidence type="ECO:0000256" key="2">
    <source>
        <dbReference type="ARBA" id="ARBA00022723"/>
    </source>
</evidence>
<keyword evidence="4" id="KW-0411">Iron-sulfur</keyword>
<dbReference type="Gene3D" id="3.50.50.60">
    <property type="entry name" value="FAD/NAD(P)-binding domain"/>
    <property type="match status" value="1"/>
</dbReference>
<dbReference type="PANTHER" id="PTHR13847:SF274">
    <property type="entry name" value="RIESKE 2FE-2S IRON-SULFUR PROTEIN YHFW-RELATED"/>
    <property type="match status" value="1"/>
</dbReference>
<evidence type="ECO:0000256" key="5">
    <source>
        <dbReference type="ARBA" id="ARBA00023157"/>
    </source>
</evidence>
<protein>
    <submittedName>
        <fullName evidence="8">Oxidoreductase</fullName>
    </submittedName>
</protein>
<dbReference type="SUPFAM" id="SSF50022">
    <property type="entry name" value="ISP domain"/>
    <property type="match status" value="1"/>
</dbReference>
<keyword evidence="3" id="KW-0408">Iron</keyword>
<dbReference type="InterPro" id="IPR017941">
    <property type="entry name" value="Rieske_2Fe-2S"/>
</dbReference>
<dbReference type="Pfam" id="PF01266">
    <property type="entry name" value="DAO"/>
    <property type="match status" value="1"/>
</dbReference>
<evidence type="ECO:0000256" key="1">
    <source>
        <dbReference type="ARBA" id="ARBA00022714"/>
    </source>
</evidence>
<reference evidence="8 9" key="1">
    <citation type="journal article" date="2013" name="Genome Announc.">
        <title>Draft Genome Sequence of Rhodococcus ruber Strain BKS 20-38.</title>
        <authorList>
            <person name="Bala M."/>
            <person name="Kumar S."/>
            <person name="Raghava G.P."/>
            <person name="Mayilraj S."/>
        </authorList>
    </citation>
    <scope>NUCLEOTIDE SEQUENCE [LARGE SCALE GENOMIC DNA]</scope>
    <source>
        <strain evidence="8 9">BKS 20-38</strain>
    </source>
</reference>
<proteinExistence type="predicted"/>
<sequence>MKPRPRRTRRIPGPDVLLRRNRIPLTPPAGSLPRGYPGGHPGNRRFPARGTGHTPQVTSLWLSRTDTVHLDDTPWPEGPARFDTVVVGAGLTGVVTALLLARAGHRVAVLEARTVGVVTTGNTTGKVSLLQGSTLSSIARGHSRDVLRNYVAGNLEAQRWVVQLCRERDLPIESAAAYTYSAGEESAATVRAEYEACRAAGLDARMTTETELPYPVAAAVTLADQSQIDPMPLLHELVRELRERGGALFTGCRVRKVRSDRNSCVAVTDRGDVQAGHIVLATGTPILDRGGFFARLEPQRSYAAAFEVPGDVPSGMYLSVDSPTRSLRTAYGGQYFLVGGNGHTVGRAHDHRGAADDLVAWTGRHFPGAKTVARWSAQDYSTLDHLPYVGPLLPGNDRLLVGTGYGKWGMTNAVAAARLLSDRILGEATPEWGSAFQAWSPTQVFDLPAATRLNAAVAVEMTRGWMRAEFSGDGAPPPTGGGEVRREKLRPVGVCTVDGTTHRVSAVCPHLGGVLRWNDAEASWDCPLHGSRFAADGRLLEGPATRDLPRE</sequence>